<gene>
    <name evidence="1" type="ORF">F2Y13_08035</name>
</gene>
<name>A0A5B3GA02_9BACT</name>
<dbReference type="EMBL" id="VVXK01000009">
    <property type="protein sequence ID" value="KAA2370270.1"/>
    <property type="molecule type" value="Genomic_DNA"/>
</dbReference>
<proteinExistence type="predicted"/>
<dbReference type="RefSeq" id="WP_149887324.1">
    <property type="nucleotide sequence ID" value="NZ_VVXK01000009.1"/>
</dbReference>
<accession>A0A5B3GA02</accession>
<evidence type="ECO:0000313" key="1">
    <source>
        <dbReference type="EMBL" id="KAA2370270.1"/>
    </source>
</evidence>
<protein>
    <submittedName>
        <fullName evidence="1">Uncharacterized protein</fullName>
    </submittedName>
</protein>
<sequence>MFLVGFHPSFSPLGIIRANPALPSLNENVQNSCKSSKNLLKTTLRRLGFRENTHLYLSLAKPGPEISIGAGRRQGHFGKSGSAENDTTVLILEERKIPLRFSIGAVHLSCIVKNPRMGRTSALSIRGF</sequence>
<dbReference type="AlphaFoldDB" id="A0A5B3GA02"/>
<dbReference type="Proteomes" id="UP000323567">
    <property type="component" value="Unassembled WGS sequence"/>
</dbReference>
<reference evidence="1 2" key="1">
    <citation type="journal article" date="2019" name="Nat. Med.">
        <title>A library of human gut bacterial isolates paired with longitudinal multiomics data enables mechanistic microbiome research.</title>
        <authorList>
            <person name="Poyet M."/>
            <person name="Groussin M."/>
            <person name="Gibbons S.M."/>
            <person name="Avila-Pacheco J."/>
            <person name="Jiang X."/>
            <person name="Kearney S.M."/>
            <person name="Perrotta A.R."/>
            <person name="Berdy B."/>
            <person name="Zhao S."/>
            <person name="Lieberman T.D."/>
            <person name="Swanson P.K."/>
            <person name="Smith M."/>
            <person name="Roesemann S."/>
            <person name="Alexander J.E."/>
            <person name="Rich S.A."/>
            <person name="Livny J."/>
            <person name="Vlamakis H."/>
            <person name="Clish C."/>
            <person name="Bullock K."/>
            <person name="Deik A."/>
            <person name="Scott J."/>
            <person name="Pierce K.A."/>
            <person name="Xavier R.J."/>
            <person name="Alm E.J."/>
        </authorList>
    </citation>
    <scope>NUCLEOTIDE SEQUENCE [LARGE SCALE GENOMIC DNA]</scope>
    <source>
        <strain evidence="1 2">BIOML-A2</strain>
    </source>
</reference>
<evidence type="ECO:0000313" key="2">
    <source>
        <dbReference type="Proteomes" id="UP000323567"/>
    </source>
</evidence>
<organism evidence="1 2">
    <name type="scientific">Alistipes shahii</name>
    <dbReference type="NCBI Taxonomy" id="328814"/>
    <lineage>
        <taxon>Bacteria</taxon>
        <taxon>Pseudomonadati</taxon>
        <taxon>Bacteroidota</taxon>
        <taxon>Bacteroidia</taxon>
        <taxon>Bacteroidales</taxon>
        <taxon>Rikenellaceae</taxon>
        <taxon>Alistipes</taxon>
    </lineage>
</organism>
<comment type="caution">
    <text evidence="1">The sequence shown here is derived from an EMBL/GenBank/DDBJ whole genome shotgun (WGS) entry which is preliminary data.</text>
</comment>